<evidence type="ECO:0000313" key="3">
    <source>
        <dbReference type="EMBL" id="GGG12711.1"/>
    </source>
</evidence>
<reference evidence="3" key="2">
    <citation type="submission" date="2020-09" db="EMBL/GenBank/DDBJ databases">
        <authorList>
            <person name="Sun Q."/>
            <person name="Zhou Y."/>
        </authorList>
    </citation>
    <scope>NUCLEOTIDE SEQUENCE</scope>
    <source>
        <strain evidence="3">CGMCC 1.15760</strain>
    </source>
</reference>
<feature type="domain" description="SWIM-type" evidence="2">
    <location>
        <begin position="70"/>
        <end position="104"/>
    </location>
</feature>
<organism evidence="3 4">
    <name type="scientific">Lysinibacillus alkalisoli</name>
    <dbReference type="NCBI Taxonomy" id="1911548"/>
    <lineage>
        <taxon>Bacteria</taxon>
        <taxon>Bacillati</taxon>
        <taxon>Bacillota</taxon>
        <taxon>Bacilli</taxon>
        <taxon>Bacillales</taxon>
        <taxon>Bacillaceae</taxon>
        <taxon>Lysinibacillus</taxon>
    </lineage>
</organism>
<keyword evidence="4" id="KW-1185">Reference proteome</keyword>
<evidence type="ECO:0000313" key="4">
    <source>
        <dbReference type="Proteomes" id="UP000616608"/>
    </source>
</evidence>
<protein>
    <recommendedName>
        <fullName evidence="2">SWIM-type domain-containing protein</fullName>
    </recommendedName>
</protein>
<dbReference type="RefSeq" id="WP_188613320.1">
    <property type="nucleotide sequence ID" value="NZ_BMJT01000001.1"/>
</dbReference>
<dbReference type="InterPro" id="IPR007527">
    <property type="entry name" value="Znf_SWIM"/>
</dbReference>
<gene>
    <name evidence="3" type="primary">ywqB</name>
    <name evidence="3" type="ORF">GCM10007425_03840</name>
</gene>
<name>A0A917FVP6_9BACI</name>
<proteinExistence type="predicted"/>
<keyword evidence="1" id="KW-0479">Metal-binding</keyword>
<evidence type="ECO:0000256" key="1">
    <source>
        <dbReference type="PROSITE-ProRule" id="PRU00325"/>
    </source>
</evidence>
<dbReference type="PROSITE" id="PS50966">
    <property type="entry name" value="ZF_SWIM"/>
    <property type="match status" value="1"/>
</dbReference>
<comment type="caution">
    <text evidence="3">The sequence shown here is derived from an EMBL/GenBank/DDBJ whole genome shotgun (WGS) entry which is preliminary data.</text>
</comment>
<dbReference type="EMBL" id="BMJT01000001">
    <property type="protein sequence ID" value="GGG12711.1"/>
    <property type="molecule type" value="Genomic_DNA"/>
</dbReference>
<sequence length="506" mass="59011">MGIAVSSIAKTHSQFIEQQLAQFEAQLNPNVEADEALVKRAIFYIRNQTIEIKSYNEATLGIQAVMTQPQTAFITLAPSQNTLYCSCDGANFCVHKLAVLLTFYQYLHSVQNWQSEWLSAKQVQQQTLTNERTPQAWAMRAEQALLYISEERQFESYNLYYAKNHITQDLRKTMPFEREWQPIYWLFMELYLTKRIWQMLDEQESRHFHLTRPAFLFLLKDTSEKLTNYAEKLHAMPRLFATDTFYTAILQLARDFLTLPEHLAERLTIYTTIIENLLPTERQLKDEADQQQLPAAQVVFAILLDEPCTINIDDVPTLFYLLQLANDKNARLNEALAKELLPLLADYIDTLPTHQRDEFTSGVYQAVQPLTLSVEEEMQLFASFGTSGIAPFSRYLIEQNRFDEWIALHLLHAKTYSQVEANGLKTVLKMQPQAALPLLHHFALLELDGKSRQHYKRAVRIWKTMKTAAKKANERQFFNDYMTTIQQQYKRLRALQEELEKGNLFL</sequence>
<accession>A0A917FVP6</accession>
<keyword evidence="1" id="KW-0863">Zinc-finger</keyword>
<reference evidence="3" key="1">
    <citation type="journal article" date="2014" name="Int. J. Syst. Evol. Microbiol.">
        <title>Complete genome sequence of Corynebacterium casei LMG S-19264T (=DSM 44701T), isolated from a smear-ripened cheese.</title>
        <authorList>
            <consortium name="US DOE Joint Genome Institute (JGI-PGF)"/>
            <person name="Walter F."/>
            <person name="Albersmeier A."/>
            <person name="Kalinowski J."/>
            <person name="Ruckert C."/>
        </authorList>
    </citation>
    <scope>NUCLEOTIDE SEQUENCE</scope>
    <source>
        <strain evidence="3">CGMCC 1.15760</strain>
    </source>
</reference>
<dbReference type="GO" id="GO:0008270">
    <property type="term" value="F:zinc ion binding"/>
    <property type="evidence" value="ECO:0007669"/>
    <property type="project" value="UniProtKB-KW"/>
</dbReference>
<dbReference type="AlphaFoldDB" id="A0A917FVP6"/>
<evidence type="ECO:0000259" key="2">
    <source>
        <dbReference type="PROSITE" id="PS50966"/>
    </source>
</evidence>
<dbReference type="Proteomes" id="UP000616608">
    <property type="component" value="Unassembled WGS sequence"/>
</dbReference>
<keyword evidence="1" id="KW-0862">Zinc</keyword>